<dbReference type="InterPro" id="IPR019538">
    <property type="entry name" value="PSMD5"/>
</dbReference>
<keyword evidence="2" id="KW-1185">Reference proteome</keyword>
<dbReference type="EMBL" id="CAXHTA020000008">
    <property type="protein sequence ID" value="CAL5223320.1"/>
    <property type="molecule type" value="Genomic_DNA"/>
</dbReference>
<dbReference type="PANTHER" id="PTHR13554:SF10">
    <property type="entry name" value="26S PROTEASOME NON-ATPASE REGULATORY SUBUNIT 5"/>
    <property type="match status" value="1"/>
</dbReference>
<dbReference type="PANTHER" id="PTHR13554">
    <property type="entry name" value="26S PROTEASOME NON-ATPASE REGULATORY SUBUNIT 5-RELATED"/>
    <property type="match status" value="1"/>
</dbReference>
<dbReference type="Gene3D" id="1.25.10.10">
    <property type="entry name" value="Leucine-rich Repeat Variant"/>
    <property type="match status" value="1"/>
</dbReference>
<sequence length="524" mass="54522">MAPSSDLASDALRLGFQVSDQDARAFLQQYPLDTIQQQLEIGAVPASSIAEFAGALQRVLNSQPGRDILAQSVSMANAALHAASPELRKLGVEQLGKALQAGLQGNAGLGSRTDDFANSLIQMLHDPDTGVASSAAGALRSASSSPHGGELLMGPESRVLLQQVLQSPDSHVRMRGLHLLMSAAAQTPGNVQALRSSGLLQPLQAELTNSADALSCSVALEFVEELVQGGPGAARVLAHALGAELTSLLTTPDVFLRCQAIRVSASVAAAASEDQQMPNGALMNGTVSHEHDISTESLIHALKPLLDPTADTDVHANVEEAALDAVGRLGSSPVAASMFFESPIELHRDVAALALGRAGSSERRIAALHALASISSPRASQGASHLSAHAEGCFRDAVFSASAAPAGSLLGFLRQPFPDMQIASFRFVEALSGRLWGAAECCREQELTEQLGRLDLAPEVQPFAHAALKVLAQAVSSASQSAEGGQSATGSALQAAAPRLQELLARNRHGRPRAEYRLDVATLP</sequence>
<dbReference type="InterPro" id="IPR016024">
    <property type="entry name" value="ARM-type_fold"/>
</dbReference>
<proteinExistence type="predicted"/>
<gene>
    <name evidence="1" type="primary">g5815</name>
    <name evidence="1" type="ORF">VP750_LOCUS4979</name>
</gene>
<evidence type="ECO:0000313" key="2">
    <source>
        <dbReference type="Proteomes" id="UP001497392"/>
    </source>
</evidence>
<reference evidence="1 2" key="1">
    <citation type="submission" date="2024-06" db="EMBL/GenBank/DDBJ databases">
        <authorList>
            <person name="Kraege A."/>
            <person name="Thomma B."/>
        </authorList>
    </citation>
    <scope>NUCLEOTIDE SEQUENCE [LARGE SCALE GENOMIC DNA]</scope>
</reference>
<dbReference type="Proteomes" id="UP001497392">
    <property type="component" value="Unassembled WGS sequence"/>
</dbReference>
<comment type="caution">
    <text evidence="1">The sequence shown here is derived from an EMBL/GenBank/DDBJ whole genome shotgun (WGS) entry which is preliminary data.</text>
</comment>
<dbReference type="InterPro" id="IPR011989">
    <property type="entry name" value="ARM-like"/>
</dbReference>
<accession>A0ABP1FXP8</accession>
<evidence type="ECO:0000313" key="1">
    <source>
        <dbReference type="EMBL" id="CAL5223320.1"/>
    </source>
</evidence>
<dbReference type="SUPFAM" id="SSF48371">
    <property type="entry name" value="ARM repeat"/>
    <property type="match status" value="1"/>
</dbReference>
<protein>
    <submittedName>
        <fullName evidence="1">G5815 protein</fullName>
    </submittedName>
</protein>
<organism evidence="1 2">
    <name type="scientific">Coccomyxa viridis</name>
    <dbReference type="NCBI Taxonomy" id="1274662"/>
    <lineage>
        <taxon>Eukaryota</taxon>
        <taxon>Viridiplantae</taxon>
        <taxon>Chlorophyta</taxon>
        <taxon>core chlorophytes</taxon>
        <taxon>Trebouxiophyceae</taxon>
        <taxon>Trebouxiophyceae incertae sedis</taxon>
        <taxon>Coccomyxaceae</taxon>
        <taxon>Coccomyxa</taxon>
    </lineage>
</organism>
<name>A0ABP1FXP8_9CHLO</name>